<proteinExistence type="predicted"/>
<accession>A0A0A9ES19</accession>
<protein>
    <submittedName>
        <fullName evidence="2">Uncharacterized protein</fullName>
    </submittedName>
</protein>
<reference evidence="2" key="2">
    <citation type="journal article" date="2015" name="Data Brief">
        <title>Shoot transcriptome of the giant reed, Arundo donax.</title>
        <authorList>
            <person name="Barrero R.A."/>
            <person name="Guerrero F.D."/>
            <person name="Moolhuijzen P."/>
            <person name="Goolsby J.A."/>
            <person name="Tidwell J."/>
            <person name="Bellgard S.E."/>
            <person name="Bellgard M.I."/>
        </authorList>
    </citation>
    <scope>NUCLEOTIDE SEQUENCE</scope>
    <source>
        <tissue evidence="2">Shoot tissue taken approximately 20 cm above the soil surface</tissue>
    </source>
</reference>
<organism evidence="2">
    <name type="scientific">Arundo donax</name>
    <name type="common">Giant reed</name>
    <name type="synonym">Donax arundinaceus</name>
    <dbReference type="NCBI Taxonomy" id="35708"/>
    <lineage>
        <taxon>Eukaryota</taxon>
        <taxon>Viridiplantae</taxon>
        <taxon>Streptophyta</taxon>
        <taxon>Embryophyta</taxon>
        <taxon>Tracheophyta</taxon>
        <taxon>Spermatophyta</taxon>
        <taxon>Magnoliopsida</taxon>
        <taxon>Liliopsida</taxon>
        <taxon>Poales</taxon>
        <taxon>Poaceae</taxon>
        <taxon>PACMAD clade</taxon>
        <taxon>Arundinoideae</taxon>
        <taxon>Arundineae</taxon>
        <taxon>Arundo</taxon>
    </lineage>
</organism>
<sequence length="62" mass="7121">MAYLHPLHRGWQMCYHDTINLISAVPFPLVLGGRRRRTWLGPIGRGRRRAAGRRTSPRTRGA</sequence>
<name>A0A0A9ES19_ARUDO</name>
<evidence type="ECO:0000256" key="1">
    <source>
        <dbReference type="SAM" id="MobiDB-lite"/>
    </source>
</evidence>
<feature type="region of interest" description="Disordered" evidence="1">
    <location>
        <begin position="42"/>
        <end position="62"/>
    </location>
</feature>
<dbReference type="AlphaFoldDB" id="A0A0A9ES19"/>
<evidence type="ECO:0000313" key="2">
    <source>
        <dbReference type="EMBL" id="JAE03525.1"/>
    </source>
</evidence>
<reference evidence="2" key="1">
    <citation type="submission" date="2014-09" db="EMBL/GenBank/DDBJ databases">
        <authorList>
            <person name="Magalhaes I.L.F."/>
            <person name="Oliveira U."/>
            <person name="Santos F.R."/>
            <person name="Vidigal T.H.D.A."/>
            <person name="Brescovit A.D."/>
            <person name="Santos A.J."/>
        </authorList>
    </citation>
    <scope>NUCLEOTIDE SEQUENCE</scope>
    <source>
        <tissue evidence="2">Shoot tissue taken approximately 20 cm above the soil surface</tissue>
    </source>
</reference>
<dbReference type="EMBL" id="GBRH01194371">
    <property type="protein sequence ID" value="JAE03525.1"/>
    <property type="molecule type" value="Transcribed_RNA"/>
</dbReference>
<feature type="compositionally biased region" description="Basic residues" evidence="1">
    <location>
        <begin position="45"/>
        <end position="62"/>
    </location>
</feature>